<organism evidence="1 2">
    <name type="scientific">Papaver atlanticum</name>
    <dbReference type="NCBI Taxonomy" id="357466"/>
    <lineage>
        <taxon>Eukaryota</taxon>
        <taxon>Viridiplantae</taxon>
        <taxon>Streptophyta</taxon>
        <taxon>Embryophyta</taxon>
        <taxon>Tracheophyta</taxon>
        <taxon>Spermatophyta</taxon>
        <taxon>Magnoliopsida</taxon>
        <taxon>Ranunculales</taxon>
        <taxon>Papaveraceae</taxon>
        <taxon>Papaveroideae</taxon>
        <taxon>Papaver</taxon>
    </lineage>
</organism>
<gene>
    <name evidence="1" type="ORF">MKW98_027416</name>
</gene>
<keyword evidence="2" id="KW-1185">Reference proteome</keyword>
<accession>A0AAD4XXS1</accession>
<sequence length="76" mass="8676">MKHLVAVGIEVLPHRNSANIEGAPRCGQLGETRNVDLRFPKTQLAKVYIKKMMTTMENSEYLHRLIRDLGDERVVS</sequence>
<evidence type="ECO:0000313" key="2">
    <source>
        <dbReference type="Proteomes" id="UP001202328"/>
    </source>
</evidence>
<protein>
    <submittedName>
        <fullName evidence="1">Uncharacterized protein</fullName>
    </submittedName>
</protein>
<name>A0AAD4XXS1_9MAGN</name>
<evidence type="ECO:0000313" key="1">
    <source>
        <dbReference type="EMBL" id="KAI3956102.1"/>
    </source>
</evidence>
<dbReference type="Proteomes" id="UP001202328">
    <property type="component" value="Unassembled WGS sequence"/>
</dbReference>
<proteinExistence type="predicted"/>
<comment type="caution">
    <text evidence="1">The sequence shown here is derived from an EMBL/GenBank/DDBJ whole genome shotgun (WGS) entry which is preliminary data.</text>
</comment>
<dbReference type="AlphaFoldDB" id="A0AAD4XXS1"/>
<dbReference type="EMBL" id="JAJJMB010001710">
    <property type="protein sequence ID" value="KAI3956102.1"/>
    <property type="molecule type" value="Genomic_DNA"/>
</dbReference>
<reference evidence="1" key="1">
    <citation type="submission" date="2022-04" db="EMBL/GenBank/DDBJ databases">
        <title>A functionally conserved STORR gene fusion in Papaver species that diverged 16.8 million years ago.</title>
        <authorList>
            <person name="Catania T."/>
        </authorList>
    </citation>
    <scope>NUCLEOTIDE SEQUENCE</scope>
    <source>
        <strain evidence="1">S-188037</strain>
    </source>
</reference>